<dbReference type="PANTHER" id="PTHR34295:SF1">
    <property type="entry name" value="BIOTIN TRANSPORTER BIOY"/>
    <property type="match status" value="1"/>
</dbReference>
<feature type="transmembrane region" description="Helical" evidence="3">
    <location>
        <begin position="123"/>
        <end position="145"/>
    </location>
</feature>
<dbReference type="FunCoup" id="F5YCT0">
    <property type="interactions" value="118"/>
</dbReference>
<keyword evidence="3" id="KW-1133">Transmembrane helix</keyword>
<evidence type="ECO:0000256" key="3">
    <source>
        <dbReference type="SAM" id="Phobius"/>
    </source>
</evidence>
<evidence type="ECO:0000313" key="4">
    <source>
        <dbReference type="EMBL" id="AEF83119.1"/>
    </source>
</evidence>
<dbReference type="HOGENOM" id="CLU_077931_1_1_12"/>
<evidence type="ECO:0000256" key="2">
    <source>
        <dbReference type="PIRNR" id="PIRNR016661"/>
    </source>
</evidence>
<dbReference type="STRING" id="545695.TREAZ_0446"/>
<dbReference type="GO" id="GO:0015225">
    <property type="term" value="F:biotin transmembrane transporter activity"/>
    <property type="evidence" value="ECO:0007669"/>
    <property type="project" value="UniProtKB-UniRule"/>
</dbReference>
<name>F5YCT0_LEAAZ</name>
<reference evidence="5" key="1">
    <citation type="submission" date="2009-12" db="EMBL/GenBank/DDBJ databases">
        <title>Complete sequence of Treponema azotonutricium strain ZAS-9.</title>
        <authorList>
            <person name="Tetu S.G."/>
            <person name="Matson E."/>
            <person name="Ren Q."/>
            <person name="Seshadri R."/>
            <person name="Elbourne L."/>
            <person name="Hassan K.A."/>
            <person name="Durkin A."/>
            <person name="Radune D."/>
            <person name="Mohamoud Y."/>
            <person name="Shay R."/>
            <person name="Jin S."/>
            <person name="Zhang X."/>
            <person name="Lucey K."/>
            <person name="Ballor N.R."/>
            <person name="Ottesen E."/>
            <person name="Rosenthal R."/>
            <person name="Allen A."/>
            <person name="Leadbetter J.R."/>
            <person name="Paulsen I.T."/>
        </authorList>
    </citation>
    <scope>NUCLEOTIDE SEQUENCE [LARGE SCALE GENOMIC DNA]</scope>
    <source>
        <strain evidence="5">ATCC BAA-888 / DSM 13862 / ZAS-9</strain>
    </source>
</reference>
<accession>F5YCT0</accession>
<dbReference type="RefSeq" id="WP_015711501.1">
    <property type="nucleotide sequence ID" value="NC_015577.1"/>
</dbReference>
<reference evidence="4 5" key="2">
    <citation type="journal article" date="2011" name="ISME J.">
        <title>RNA-seq reveals cooperative metabolic interactions between two termite-gut spirochete species in co-culture.</title>
        <authorList>
            <person name="Rosenthal A.Z."/>
            <person name="Matson E.G."/>
            <person name="Eldar A."/>
            <person name="Leadbetter J.R."/>
        </authorList>
    </citation>
    <scope>NUCLEOTIDE SEQUENCE [LARGE SCALE GENOMIC DNA]</scope>
    <source>
        <strain evidence="5">ATCC BAA-888 / DSM 13862 / ZAS-9</strain>
    </source>
</reference>
<dbReference type="GO" id="GO:0005886">
    <property type="term" value="C:plasma membrane"/>
    <property type="evidence" value="ECO:0007669"/>
    <property type="project" value="UniProtKB-SubCell"/>
</dbReference>
<dbReference type="eggNOG" id="COG1268">
    <property type="taxonomic scope" value="Bacteria"/>
</dbReference>
<comment type="subcellular location">
    <subcellularLocation>
        <location evidence="2">Cell membrane</location>
        <topology evidence="2">Multi-pass membrane protein</topology>
    </subcellularLocation>
</comment>
<evidence type="ECO:0000256" key="1">
    <source>
        <dbReference type="ARBA" id="ARBA00010692"/>
    </source>
</evidence>
<feature type="transmembrane region" description="Helical" evidence="3">
    <location>
        <begin position="12"/>
        <end position="34"/>
    </location>
</feature>
<keyword evidence="2 3" id="KW-0472">Membrane</keyword>
<dbReference type="InParanoid" id="F5YCT0"/>
<dbReference type="KEGG" id="taz:TREAZ_0446"/>
<keyword evidence="2" id="KW-0813">Transport</keyword>
<feature type="transmembrane region" description="Helical" evidence="3">
    <location>
        <begin position="94"/>
        <end position="111"/>
    </location>
</feature>
<dbReference type="Gene3D" id="1.10.1760.20">
    <property type="match status" value="1"/>
</dbReference>
<gene>
    <name evidence="4" type="ordered locus">TREAZ_0446</name>
</gene>
<dbReference type="Pfam" id="PF02632">
    <property type="entry name" value="BioY"/>
    <property type="match status" value="1"/>
</dbReference>
<proteinExistence type="inferred from homology"/>
<protein>
    <recommendedName>
        <fullName evidence="2">Biotin transporter</fullName>
    </recommendedName>
</protein>
<dbReference type="InterPro" id="IPR003784">
    <property type="entry name" value="BioY"/>
</dbReference>
<evidence type="ECO:0000313" key="5">
    <source>
        <dbReference type="Proteomes" id="UP000009222"/>
    </source>
</evidence>
<comment type="similarity">
    <text evidence="1 2">Belongs to the BioY family.</text>
</comment>
<dbReference type="PIRSF" id="PIRSF016661">
    <property type="entry name" value="BioY"/>
    <property type="match status" value="1"/>
</dbReference>
<sequence>MEKSKTISGRKTLLKICLAALFGALTAAGTFISIPVPVSPVPIVLQNLFALLSGLILGPFLGGAAVGLYLLAGAIGVPVFAGAVGGIAHFAGPTGGFLFGYLLAAVVGGLIAGRPRVAKAAPLWRIICAAVLGLLAIYVPGVIWLKFSRNLNWAQALAGGFIPFVIGDAIKAVVAIIAAPRLRRAVADHLEG</sequence>
<feature type="transmembrane region" description="Helical" evidence="3">
    <location>
        <begin position="157"/>
        <end position="179"/>
    </location>
</feature>
<keyword evidence="3" id="KW-0812">Transmembrane</keyword>
<dbReference type="Proteomes" id="UP000009222">
    <property type="component" value="Chromosome"/>
</dbReference>
<dbReference type="PANTHER" id="PTHR34295">
    <property type="entry name" value="BIOTIN TRANSPORTER BIOY"/>
    <property type="match status" value="1"/>
</dbReference>
<dbReference type="EMBL" id="CP001841">
    <property type="protein sequence ID" value="AEF83119.1"/>
    <property type="molecule type" value="Genomic_DNA"/>
</dbReference>
<dbReference type="AlphaFoldDB" id="F5YCT0"/>
<organism evidence="4 5">
    <name type="scientific">Leadbettera azotonutricia (strain ATCC BAA-888 / DSM 13862 / ZAS-9)</name>
    <name type="common">Treponema azotonutricium</name>
    <dbReference type="NCBI Taxonomy" id="545695"/>
    <lineage>
        <taxon>Bacteria</taxon>
        <taxon>Pseudomonadati</taxon>
        <taxon>Spirochaetota</taxon>
        <taxon>Spirochaetia</taxon>
        <taxon>Spirochaetales</taxon>
        <taxon>Breznakiellaceae</taxon>
        <taxon>Leadbettera</taxon>
    </lineage>
</organism>
<keyword evidence="2" id="KW-1003">Cell membrane</keyword>
<keyword evidence="5" id="KW-1185">Reference proteome</keyword>
<feature type="transmembrane region" description="Helical" evidence="3">
    <location>
        <begin position="68"/>
        <end position="88"/>
    </location>
</feature>
<feature type="transmembrane region" description="Helical" evidence="3">
    <location>
        <begin position="40"/>
        <end position="61"/>
    </location>
</feature>
<dbReference type="OrthoDB" id="360536at2"/>